<evidence type="ECO:0000313" key="8">
    <source>
        <dbReference type="EMBL" id="KFJ00051.1"/>
    </source>
</evidence>
<dbReference type="CDD" id="cd06581">
    <property type="entry name" value="TM_PBP1_LivM_like"/>
    <property type="match status" value="1"/>
</dbReference>
<dbReference type="InterPro" id="IPR001851">
    <property type="entry name" value="ABC_transp_permease"/>
</dbReference>
<comment type="subcellular location">
    <subcellularLocation>
        <location evidence="1">Cell membrane</location>
        <topology evidence="1">Multi-pass membrane protein</topology>
    </subcellularLocation>
</comment>
<feature type="transmembrane region" description="Helical" evidence="7">
    <location>
        <begin position="76"/>
        <end position="95"/>
    </location>
</feature>
<feature type="transmembrane region" description="Helical" evidence="7">
    <location>
        <begin position="38"/>
        <end position="64"/>
    </location>
</feature>
<dbReference type="OrthoDB" id="9814461at2"/>
<keyword evidence="3 7" id="KW-0812">Transmembrane</keyword>
<evidence type="ECO:0000256" key="3">
    <source>
        <dbReference type="ARBA" id="ARBA00022692"/>
    </source>
</evidence>
<evidence type="ECO:0000256" key="2">
    <source>
        <dbReference type="ARBA" id="ARBA00022475"/>
    </source>
</evidence>
<feature type="transmembrane region" description="Helical" evidence="7">
    <location>
        <begin position="128"/>
        <end position="146"/>
    </location>
</feature>
<proteinExistence type="predicted"/>
<protein>
    <submittedName>
        <fullName evidence="8">Livm</fullName>
    </submittedName>
</protein>
<dbReference type="AlphaFoldDB" id="A0A087DX00"/>
<feature type="compositionally biased region" description="Basic and acidic residues" evidence="6">
    <location>
        <begin position="340"/>
        <end position="351"/>
    </location>
</feature>
<evidence type="ECO:0000256" key="6">
    <source>
        <dbReference type="SAM" id="MobiDB-lite"/>
    </source>
</evidence>
<evidence type="ECO:0000256" key="7">
    <source>
        <dbReference type="SAM" id="Phobius"/>
    </source>
</evidence>
<comment type="caution">
    <text evidence="8">The sequence shown here is derived from an EMBL/GenBank/DDBJ whole genome shotgun (WGS) entry which is preliminary data.</text>
</comment>
<evidence type="ECO:0000256" key="4">
    <source>
        <dbReference type="ARBA" id="ARBA00022989"/>
    </source>
</evidence>
<dbReference type="PANTHER" id="PTHR30482:SF10">
    <property type="entry name" value="HIGH-AFFINITY BRANCHED-CHAIN AMINO ACID TRANSPORT PROTEIN BRAE"/>
    <property type="match status" value="1"/>
</dbReference>
<evidence type="ECO:0000313" key="9">
    <source>
        <dbReference type="Proteomes" id="UP000029004"/>
    </source>
</evidence>
<dbReference type="GO" id="GO:0005886">
    <property type="term" value="C:plasma membrane"/>
    <property type="evidence" value="ECO:0007669"/>
    <property type="project" value="UniProtKB-SubCell"/>
</dbReference>
<evidence type="ECO:0000256" key="1">
    <source>
        <dbReference type="ARBA" id="ARBA00004651"/>
    </source>
</evidence>
<gene>
    <name evidence="8" type="ORF">BSTEL_1101</name>
</gene>
<dbReference type="GO" id="GO:0015658">
    <property type="term" value="F:branched-chain amino acid transmembrane transporter activity"/>
    <property type="evidence" value="ECO:0007669"/>
    <property type="project" value="InterPro"/>
</dbReference>
<sequence length="373" mass="39562">MKKSMLSTRQSYLVCFLGILASFGVVMALCESGIANSYIKGIMMTACIAIIMTTSLNLTIGVLGQLTLGCCGFEAIGAYVAALASKYMVAAGMLVDPTLRFLVTTLLGGVVACVFGILIGIPALRLHGDYLAIITLGFGEIIRVIIQNLKVAGGMGLDKGAAGQALIGIERTANLYIVFWIMIITVVVLFMFGRSRYGRAVKAIRDDEIAAGASGLNTTYLKVLVFAISAFFAGIAGGIFAQYIGSLNPTMAGWLNSINYVIMVVFGGMGSITGSIVSAIGLTILPELLRAFADYRMLAYSVVLVLVMIFRPQGIFGSWEFSLPRLVNRLLFRNPKAEAEEKAEAAGKTDDAAETGTETEAAETAATTETKEA</sequence>
<organism evidence="8 9">
    <name type="scientific">Bifidobacterium stellenboschense</name>
    <dbReference type="NCBI Taxonomy" id="762211"/>
    <lineage>
        <taxon>Bacteria</taxon>
        <taxon>Bacillati</taxon>
        <taxon>Actinomycetota</taxon>
        <taxon>Actinomycetes</taxon>
        <taxon>Bifidobacteriales</taxon>
        <taxon>Bifidobacteriaceae</taxon>
        <taxon>Bifidobacterium</taxon>
    </lineage>
</organism>
<dbReference type="EMBL" id="JGZP01000005">
    <property type="protein sequence ID" value="KFJ00051.1"/>
    <property type="molecule type" value="Genomic_DNA"/>
</dbReference>
<feature type="transmembrane region" description="Helical" evidence="7">
    <location>
        <begin position="101"/>
        <end position="121"/>
    </location>
</feature>
<dbReference type="InterPro" id="IPR043428">
    <property type="entry name" value="LivM-like"/>
</dbReference>
<feature type="region of interest" description="Disordered" evidence="6">
    <location>
        <begin position="340"/>
        <end position="373"/>
    </location>
</feature>
<dbReference type="RefSeq" id="WP_034526688.1">
    <property type="nucleotide sequence ID" value="NZ_JGZP01000005.1"/>
</dbReference>
<feature type="compositionally biased region" description="Low complexity" evidence="6">
    <location>
        <begin position="354"/>
        <end position="373"/>
    </location>
</feature>
<feature type="transmembrane region" description="Helical" evidence="7">
    <location>
        <begin position="223"/>
        <end position="245"/>
    </location>
</feature>
<keyword evidence="4 7" id="KW-1133">Transmembrane helix</keyword>
<dbReference type="PANTHER" id="PTHR30482">
    <property type="entry name" value="HIGH-AFFINITY BRANCHED-CHAIN AMINO ACID TRANSPORT SYSTEM PERMEASE"/>
    <property type="match status" value="1"/>
</dbReference>
<feature type="transmembrane region" description="Helical" evidence="7">
    <location>
        <begin position="297"/>
        <end position="316"/>
    </location>
</feature>
<accession>A0A087DX00</accession>
<dbReference type="eggNOG" id="COG4177">
    <property type="taxonomic scope" value="Bacteria"/>
</dbReference>
<keyword evidence="2" id="KW-1003">Cell membrane</keyword>
<dbReference type="STRING" id="762211.BSTEL_1101"/>
<evidence type="ECO:0000256" key="5">
    <source>
        <dbReference type="ARBA" id="ARBA00023136"/>
    </source>
</evidence>
<keyword evidence="5 7" id="KW-0472">Membrane</keyword>
<feature type="transmembrane region" description="Helical" evidence="7">
    <location>
        <begin position="257"/>
        <end position="285"/>
    </location>
</feature>
<name>A0A087DX00_9BIFI</name>
<dbReference type="Proteomes" id="UP000029004">
    <property type="component" value="Unassembled WGS sequence"/>
</dbReference>
<dbReference type="Pfam" id="PF02653">
    <property type="entry name" value="BPD_transp_2"/>
    <property type="match status" value="1"/>
</dbReference>
<feature type="transmembrane region" description="Helical" evidence="7">
    <location>
        <begin position="173"/>
        <end position="192"/>
    </location>
</feature>
<keyword evidence="9" id="KW-1185">Reference proteome</keyword>
<reference evidence="8 9" key="1">
    <citation type="submission" date="2014-03" db="EMBL/GenBank/DDBJ databases">
        <title>Genomics of Bifidobacteria.</title>
        <authorList>
            <person name="Ventura M."/>
            <person name="Milani C."/>
            <person name="Lugli G.A."/>
        </authorList>
    </citation>
    <scope>NUCLEOTIDE SEQUENCE [LARGE SCALE GENOMIC DNA]</scope>
    <source>
        <strain evidence="8 9">DSM 23968</strain>
    </source>
</reference>